<dbReference type="Proteomes" id="UP000297703">
    <property type="component" value="Unassembled WGS sequence"/>
</dbReference>
<comment type="caution">
    <text evidence="2">The sequence shown here is derived from an EMBL/GenBank/DDBJ whole genome shotgun (WGS) entry which is preliminary data.</text>
</comment>
<protein>
    <submittedName>
        <fullName evidence="2">Fructose-1,6-bisphosphatase 1</fullName>
    </submittedName>
</protein>
<name>A0A4D9DLA8_9SAUR</name>
<reference evidence="2 3" key="1">
    <citation type="submission" date="2019-04" db="EMBL/GenBank/DDBJ databases">
        <title>Draft genome of the big-headed turtle Platysternon megacephalum.</title>
        <authorList>
            <person name="Gong S."/>
        </authorList>
    </citation>
    <scope>NUCLEOTIDE SEQUENCE [LARGE SCALE GENOMIC DNA]</scope>
    <source>
        <strain evidence="2">DO16091913</strain>
        <tissue evidence="2">Muscle</tissue>
    </source>
</reference>
<gene>
    <name evidence="2" type="ORF">DR999_PMT21800</name>
</gene>
<feature type="compositionally biased region" description="Pro residues" evidence="1">
    <location>
        <begin position="46"/>
        <end position="68"/>
    </location>
</feature>
<reference evidence="2 3" key="2">
    <citation type="submission" date="2019-04" db="EMBL/GenBank/DDBJ databases">
        <title>The genome sequence of big-headed turtle.</title>
        <authorList>
            <person name="Gong S."/>
        </authorList>
    </citation>
    <scope>NUCLEOTIDE SEQUENCE [LARGE SCALE GENOMIC DNA]</scope>
    <source>
        <strain evidence="2">DO16091913</strain>
        <tissue evidence="2">Muscle</tissue>
    </source>
</reference>
<evidence type="ECO:0000256" key="1">
    <source>
        <dbReference type="SAM" id="MobiDB-lite"/>
    </source>
</evidence>
<evidence type="ECO:0000313" key="3">
    <source>
        <dbReference type="Proteomes" id="UP000297703"/>
    </source>
</evidence>
<feature type="compositionally biased region" description="Basic and acidic residues" evidence="1">
    <location>
        <begin position="35"/>
        <end position="45"/>
    </location>
</feature>
<feature type="region of interest" description="Disordered" evidence="1">
    <location>
        <begin position="31"/>
        <end position="68"/>
    </location>
</feature>
<sequence>MDDVPERGLLSDAQSLFLELVSESPGAPLILGLRYEGESPPREPPKPPMGPTPGPPHQPPQPPARSHP</sequence>
<proteinExistence type="predicted"/>
<dbReference type="AlphaFoldDB" id="A0A4D9DLA8"/>
<organism evidence="2 3">
    <name type="scientific">Platysternon megacephalum</name>
    <name type="common">big-headed turtle</name>
    <dbReference type="NCBI Taxonomy" id="55544"/>
    <lineage>
        <taxon>Eukaryota</taxon>
        <taxon>Metazoa</taxon>
        <taxon>Chordata</taxon>
        <taxon>Craniata</taxon>
        <taxon>Vertebrata</taxon>
        <taxon>Euteleostomi</taxon>
        <taxon>Archelosauria</taxon>
        <taxon>Testudinata</taxon>
        <taxon>Testudines</taxon>
        <taxon>Cryptodira</taxon>
        <taxon>Durocryptodira</taxon>
        <taxon>Testudinoidea</taxon>
        <taxon>Platysternidae</taxon>
        <taxon>Platysternon</taxon>
    </lineage>
</organism>
<keyword evidence="3" id="KW-1185">Reference proteome</keyword>
<dbReference type="EMBL" id="QXTE01000685">
    <property type="protein sequence ID" value="TFJ96419.1"/>
    <property type="molecule type" value="Genomic_DNA"/>
</dbReference>
<accession>A0A4D9DLA8</accession>
<evidence type="ECO:0000313" key="2">
    <source>
        <dbReference type="EMBL" id="TFJ96419.1"/>
    </source>
</evidence>